<reference evidence="10" key="1">
    <citation type="submission" date="2018-05" db="EMBL/GenBank/DDBJ databases">
        <authorList>
            <person name="Li X."/>
        </authorList>
    </citation>
    <scope>NUCLEOTIDE SEQUENCE [LARGE SCALE GENOMIC DNA]</scope>
    <source>
        <strain evidence="10">YIM 73061</strain>
    </source>
</reference>
<dbReference type="EMBL" id="QFYR01000001">
    <property type="protein sequence ID" value="RAK58235.1"/>
    <property type="molecule type" value="Genomic_DNA"/>
</dbReference>
<dbReference type="EC" id="4.2.2.n1" evidence="2"/>
<dbReference type="GO" id="GO:0019867">
    <property type="term" value="C:outer membrane"/>
    <property type="evidence" value="ECO:0007669"/>
    <property type="project" value="InterPro"/>
</dbReference>
<evidence type="ECO:0000313" key="9">
    <source>
        <dbReference type="EMBL" id="RAK58235.1"/>
    </source>
</evidence>
<dbReference type="InterPro" id="IPR010611">
    <property type="entry name" value="3D_dom"/>
</dbReference>
<dbReference type="InterPro" id="IPR036908">
    <property type="entry name" value="RlpA-like_sf"/>
</dbReference>
<dbReference type="GO" id="GO:0009253">
    <property type="term" value="P:peptidoglycan catabolic process"/>
    <property type="evidence" value="ECO:0007669"/>
    <property type="project" value="TreeGrafter"/>
</dbReference>
<dbReference type="CDD" id="cd14485">
    <property type="entry name" value="mltA_like_LT_A"/>
    <property type="match status" value="1"/>
</dbReference>
<evidence type="ECO:0000256" key="6">
    <source>
        <dbReference type="SAM" id="MobiDB-lite"/>
    </source>
</evidence>
<comment type="caution">
    <text evidence="9">The sequence shown here is derived from an EMBL/GenBank/DDBJ whole genome shotgun (WGS) entry which is preliminary data.</text>
</comment>
<feature type="domain" description="Lytic transglycosylase MltA" evidence="8">
    <location>
        <begin position="131"/>
        <end position="287"/>
    </location>
</feature>
<dbReference type="GO" id="GO:0008933">
    <property type="term" value="F:peptidoglycan lytic transglycosylase activity"/>
    <property type="evidence" value="ECO:0007669"/>
    <property type="project" value="TreeGrafter"/>
</dbReference>
<dbReference type="RefSeq" id="WP_111514685.1">
    <property type="nucleotide sequence ID" value="NZ_QFYR01000001.1"/>
</dbReference>
<evidence type="ECO:0000256" key="4">
    <source>
        <dbReference type="ARBA" id="ARBA00023316"/>
    </source>
</evidence>
<evidence type="ECO:0000256" key="5">
    <source>
        <dbReference type="ARBA" id="ARBA00030918"/>
    </source>
</evidence>
<evidence type="ECO:0000256" key="1">
    <source>
        <dbReference type="ARBA" id="ARBA00001420"/>
    </source>
</evidence>
<dbReference type="GO" id="GO:0071555">
    <property type="term" value="P:cell wall organization"/>
    <property type="evidence" value="ECO:0007669"/>
    <property type="project" value="UniProtKB-KW"/>
</dbReference>
<keyword evidence="4" id="KW-0961">Cell wall biogenesis/degradation</keyword>
<dbReference type="Pfam" id="PF03562">
    <property type="entry name" value="MltA"/>
    <property type="match status" value="1"/>
</dbReference>
<dbReference type="PANTHER" id="PTHR30124:SF0">
    <property type="entry name" value="MEMBRANE-BOUND LYTIC MUREIN TRANSGLYCOSYLASE A"/>
    <property type="match status" value="1"/>
</dbReference>
<dbReference type="SUPFAM" id="SSF50685">
    <property type="entry name" value="Barwin-like endoglucanases"/>
    <property type="match status" value="1"/>
</dbReference>
<feature type="signal peptide" evidence="7">
    <location>
        <begin position="1"/>
        <end position="21"/>
    </location>
</feature>
<organism evidence="9 10">
    <name type="scientific">Phenylobacterium deserti</name>
    <dbReference type="NCBI Taxonomy" id="1914756"/>
    <lineage>
        <taxon>Bacteria</taxon>
        <taxon>Pseudomonadati</taxon>
        <taxon>Pseudomonadota</taxon>
        <taxon>Alphaproteobacteria</taxon>
        <taxon>Caulobacterales</taxon>
        <taxon>Caulobacteraceae</taxon>
        <taxon>Phenylobacterium</taxon>
    </lineage>
</organism>
<dbReference type="PANTHER" id="PTHR30124">
    <property type="entry name" value="MEMBRANE-BOUND LYTIC MUREIN TRANSGLYCOSYLASE A"/>
    <property type="match status" value="1"/>
</dbReference>
<dbReference type="PIRSF" id="PIRSF019422">
    <property type="entry name" value="MltA"/>
    <property type="match status" value="1"/>
</dbReference>
<dbReference type="SMART" id="SM00925">
    <property type="entry name" value="MltA"/>
    <property type="match status" value="1"/>
</dbReference>
<dbReference type="PROSITE" id="PS51257">
    <property type="entry name" value="PROKAR_LIPOPROTEIN"/>
    <property type="match status" value="1"/>
</dbReference>
<evidence type="ECO:0000256" key="3">
    <source>
        <dbReference type="ARBA" id="ARBA00023239"/>
    </source>
</evidence>
<dbReference type="Pfam" id="PF06725">
    <property type="entry name" value="3D"/>
    <property type="match status" value="1"/>
</dbReference>
<gene>
    <name evidence="9" type="ORF">DJ018_05090</name>
</gene>
<evidence type="ECO:0000259" key="8">
    <source>
        <dbReference type="SMART" id="SM00925"/>
    </source>
</evidence>
<evidence type="ECO:0000313" key="10">
    <source>
        <dbReference type="Proteomes" id="UP000249725"/>
    </source>
</evidence>
<keyword evidence="7" id="KW-0732">Signal</keyword>
<dbReference type="Gene3D" id="2.40.40.10">
    <property type="entry name" value="RlpA-like domain"/>
    <property type="match status" value="1"/>
</dbReference>
<feature type="compositionally biased region" description="Low complexity" evidence="6">
    <location>
        <begin position="167"/>
        <end position="182"/>
    </location>
</feature>
<accession>A0A328AVI8</accession>
<keyword evidence="10" id="KW-1185">Reference proteome</keyword>
<proteinExistence type="predicted"/>
<evidence type="ECO:0000256" key="7">
    <source>
        <dbReference type="SAM" id="SignalP"/>
    </source>
</evidence>
<dbReference type="Gene3D" id="2.40.240.50">
    <property type="entry name" value="Barwin-like endoglucanases"/>
    <property type="match status" value="1"/>
</dbReference>
<dbReference type="InterPro" id="IPR026044">
    <property type="entry name" value="MltA"/>
</dbReference>
<dbReference type="CDD" id="cd14668">
    <property type="entry name" value="mlta_B"/>
    <property type="match status" value="1"/>
</dbReference>
<name>A0A328AVI8_9CAUL</name>
<dbReference type="OrthoDB" id="9783686at2"/>
<sequence>MLRIAGAALAALTLAACATQAPPGPARPGPGPHPSPTYPRPTPPPRTEPPPERTLPLSALPGWAVDDHKGAFEAFRATCGVAKAADLGRVCRTARAMAPVDADQARRFFEAEFRAEPSPPQGVLTAYFAPMYQARRKPSAEFSAPVRGKPSDLKTVDAGLFDPAQAGRQGAAQDAGDGSALQPYPDRAEIEGDKPKDVLAWMRPEELFFLQVQGSGVLTFEDGRQMKALYAANNGRPFVGIANPMRDRGLLEPNNTSGEAIRGWLAAHRGPEADAIMRLNPRYVFFRLAPDDGKQAVGAAGVPLPAGRAIAVDPLHHSMGEPFWIVGEAPLLAGAFPSYRRLVMALDTGGAIKGQVRADLYMGLGPEAGAEAGRVRHGLRMYKLVPRDRLR</sequence>
<feature type="chain" id="PRO_5016379811" description="peptidoglycan lytic exotransglycosylase" evidence="7">
    <location>
        <begin position="22"/>
        <end position="391"/>
    </location>
</feature>
<evidence type="ECO:0000256" key="2">
    <source>
        <dbReference type="ARBA" id="ARBA00012587"/>
    </source>
</evidence>
<comment type="catalytic activity">
    <reaction evidence="1">
        <text>Exolytic cleavage of the (1-&gt;4)-beta-glycosidic linkage between N-acetylmuramic acid (MurNAc) and N-acetylglucosamine (GlcNAc) residues in peptidoglycan, from either the reducing or the non-reducing ends of the peptidoglycan chains, with concomitant formation of a 1,6-anhydrobond in the MurNAc residue.</text>
        <dbReference type="EC" id="4.2.2.n1"/>
    </reaction>
</comment>
<feature type="compositionally biased region" description="Pro residues" evidence="6">
    <location>
        <begin position="22"/>
        <end position="48"/>
    </location>
</feature>
<dbReference type="AlphaFoldDB" id="A0A328AVI8"/>
<dbReference type="InterPro" id="IPR005300">
    <property type="entry name" value="MltA_B"/>
</dbReference>
<feature type="region of interest" description="Disordered" evidence="6">
    <location>
        <begin position="19"/>
        <end position="54"/>
    </location>
</feature>
<dbReference type="Proteomes" id="UP000249725">
    <property type="component" value="Unassembled WGS sequence"/>
</dbReference>
<protein>
    <recommendedName>
        <fullName evidence="2">peptidoglycan lytic exotransglycosylase</fullName>
        <ecNumber evidence="2">4.2.2.n1</ecNumber>
    </recommendedName>
    <alternativeName>
        <fullName evidence="5">Murein hydrolase A</fullName>
    </alternativeName>
</protein>
<dbReference type="GO" id="GO:0009254">
    <property type="term" value="P:peptidoglycan turnover"/>
    <property type="evidence" value="ECO:0007669"/>
    <property type="project" value="InterPro"/>
</dbReference>
<feature type="region of interest" description="Disordered" evidence="6">
    <location>
        <begin position="167"/>
        <end position="189"/>
    </location>
</feature>
<keyword evidence="3" id="KW-0456">Lyase</keyword>
<dbReference type="GO" id="GO:0004553">
    <property type="term" value="F:hydrolase activity, hydrolyzing O-glycosyl compounds"/>
    <property type="evidence" value="ECO:0007669"/>
    <property type="project" value="InterPro"/>
</dbReference>